<gene>
    <name evidence="1" type="ORF">F5876DRAFT_53269</name>
</gene>
<evidence type="ECO:0000313" key="1">
    <source>
        <dbReference type="EMBL" id="KAJ3804526.1"/>
    </source>
</evidence>
<organism evidence="1 2">
    <name type="scientific">Lentinula aff. lateritia</name>
    <dbReference type="NCBI Taxonomy" id="2804960"/>
    <lineage>
        <taxon>Eukaryota</taxon>
        <taxon>Fungi</taxon>
        <taxon>Dikarya</taxon>
        <taxon>Basidiomycota</taxon>
        <taxon>Agaricomycotina</taxon>
        <taxon>Agaricomycetes</taxon>
        <taxon>Agaricomycetidae</taxon>
        <taxon>Agaricales</taxon>
        <taxon>Marasmiineae</taxon>
        <taxon>Omphalotaceae</taxon>
        <taxon>Lentinula</taxon>
    </lineage>
</organism>
<reference evidence="1" key="1">
    <citation type="submission" date="2022-09" db="EMBL/GenBank/DDBJ databases">
        <title>A Global Phylogenomic Analysis of the Shiitake Genus Lentinula.</title>
        <authorList>
            <consortium name="DOE Joint Genome Institute"/>
            <person name="Sierra-Patev S."/>
            <person name="Min B."/>
            <person name="Naranjo-Ortiz M."/>
            <person name="Looney B."/>
            <person name="Konkel Z."/>
            <person name="Slot J.C."/>
            <person name="Sakamoto Y."/>
            <person name="Steenwyk J.L."/>
            <person name="Rokas A."/>
            <person name="Carro J."/>
            <person name="Camarero S."/>
            <person name="Ferreira P."/>
            <person name="Molpeceres G."/>
            <person name="Ruiz-Duenas F.J."/>
            <person name="Serrano A."/>
            <person name="Henrissat B."/>
            <person name="Drula E."/>
            <person name="Hughes K.W."/>
            <person name="Mata J.L."/>
            <person name="Ishikawa N.K."/>
            <person name="Vargas-Isla R."/>
            <person name="Ushijima S."/>
            <person name="Smith C.A."/>
            <person name="Ahrendt S."/>
            <person name="Andreopoulos W."/>
            <person name="He G."/>
            <person name="Labutti K."/>
            <person name="Lipzen A."/>
            <person name="Ng V."/>
            <person name="Riley R."/>
            <person name="Sandor L."/>
            <person name="Barry K."/>
            <person name="Martinez A.T."/>
            <person name="Xiao Y."/>
            <person name="Gibbons J.G."/>
            <person name="Terashima K."/>
            <person name="Grigoriev I.V."/>
            <person name="Hibbett D.S."/>
        </authorList>
    </citation>
    <scope>NUCLEOTIDE SEQUENCE</scope>
    <source>
        <strain evidence="1">TMI1499</strain>
    </source>
</reference>
<accession>A0ACC1TIV0</accession>
<protein>
    <submittedName>
        <fullName evidence="1">Uncharacterized protein</fullName>
    </submittedName>
</protein>
<comment type="caution">
    <text evidence="1">The sequence shown here is derived from an EMBL/GenBank/DDBJ whole genome shotgun (WGS) entry which is preliminary data.</text>
</comment>
<proteinExistence type="predicted"/>
<keyword evidence="2" id="KW-1185">Reference proteome</keyword>
<dbReference type="EMBL" id="MU795950">
    <property type="protein sequence ID" value="KAJ3804526.1"/>
    <property type="molecule type" value="Genomic_DNA"/>
</dbReference>
<dbReference type="Proteomes" id="UP001163835">
    <property type="component" value="Unassembled WGS sequence"/>
</dbReference>
<evidence type="ECO:0000313" key="2">
    <source>
        <dbReference type="Proteomes" id="UP001163835"/>
    </source>
</evidence>
<name>A0ACC1TIV0_9AGAR</name>
<sequence length="171" mass="19570">MDVDSGEATSGPCTIHFPGAGKVVSCGATYLDNFNDDRFSEERKENLYYPFSSRPEWEMASFLLNSSLSMQEIDNYLQLELVGLTFNNLSFKTAQRLHEITDLLPPVPTWRAKVMKTTPLYPSRTPVVLYYRNTVEVLQDLMKSPLICDSLNFTPLQIFEDSRKLVHVYDS</sequence>